<dbReference type="Pfam" id="PF13673">
    <property type="entry name" value="Acetyltransf_10"/>
    <property type="match status" value="1"/>
</dbReference>
<keyword evidence="3" id="KW-1185">Reference proteome</keyword>
<dbReference type="InterPro" id="IPR039143">
    <property type="entry name" value="GNPNAT1-like"/>
</dbReference>
<dbReference type="STRING" id="1471761.B0W44_12040"/>
<dbReference type="Proteomes" id="UP000188603">
    <property type="component" value="Chromosome"/>
</dbReference>
<dbReference type="GO" id="GO:0004343">
    <property type="term" value="F:glucosamine 6-phosphate N-acetyltransferase activity"/>
    <property type="evidence" value="ECO:0007669"/>
    <property type="project" value="TreeGrafter"/>
</dbReference>
<evidence type="ECO:0000259" key="1">
    <source>
        <dbReference type="PROSITE" id="PS51186"/>
    </source>
</evidence>
<dbReference type="CDD" id="cd04301">
    <property type="entry name" value="NAT_SF"/>
    <property type="match status" value="1"/>
</dbReference>
<dbReference type="OrthoDB" id="9796171at2"/>
<name>A0A1U9K8M3_9BACL</name>
<dbReference type="PANTHER" id="PTHR13355:SF11">
    <property type="entry name" value="GLUCOSAMINE 6-PHOSPHATE N-ACETYLTRANSFERASE"/>
    <property type="match status" value="1"/>
</dbReference>
<dbReference type="InterPro" id="IPR016181">
    <property type="entry name" value="Acyl_CoA_acyltransferase"/>
</dbReference>
<sequence>MNVSVKKITSEDKSDAFCVRRRVFVEEQRVPMELEIDEYEDEATHFVAYIDGEPVGTARLRWKDHLTVKAERVAVLKPYRGNGVGKLLMQALEEEARRKNATSIQLHAQIQAQQFYERLGYKAYGDLFFDADIEHIAMKKTFY</sequence>
<dbReference type="PROSITE" id="PS51186">
    <property type="entry name" value="GNAT"/>
    <property type="match status" value="1"/>
</dbReference>
<dbReference type="Gene3D" id="3.40.630.30">
    <property type="match status" value="1"/>
</dbReference>
<accession>A0A1U9K8M3</accession>
<proteinExistence type="predicted"/>
<organism evidence="2 3">
    <name type="scientific">Novibacillus thermophilus</name>
    <dbReference type="NCBI Taxonomy" id="1471761"/>
    <lineage>
        <taxon>Bacteria</taxon>
        <taxon>Bacillati</taxon>
        <taxon>Bacillota</taxon>
        <taxon>Bacilli</taxon>
        <taxon>Bacillales</taxon>
        <taxon>Thermoactinomycetaceae</taxon>
        <taxon>Novibacillus</taxon>
    </lineage>
</organism>
<evidence type="ECO:0000313" key="2">
    <source>
        <dbReference type="EMBL" id="AQS56384.1"/>
    </source>
</evidence>
<dbReference type="PANTHER" id="PTHR13355">
    <property type="entry name" value="GLUCOSAMINE 6-PHOSPHATE N-ACETYLTRANSFERASE"/>
    <property type="match status" value="1"/>
</dbReference>
<dbReference type="KEGG" id="ntr:B0W44_12040"/>
<dbReference type="EMBL" id="CP019699">
    <property type="protein sequence ID" value="AQS56384.1"/>
    <property type="molecule type" value="Genomic_DNA"/>
</dbReference>
<reference evidence="2 3" key="1">
    <citation type="journal article" date="2015" name="Int. J. Syst. Evol. Microbiol.">
        <title>Novibacillus thermophilus gen. nov., sp. nov., a Gram-staining-negative and moderately thermophilic member of the family Thermoactinomycetaceae.</title>
        <authorList>
            <person name="Yang G."/>
            <person name="Chen J."/>
            <person name="Zhou S."/>
        </authorList>
    </citation>
    <scope>NUCLEOTIDE SEQUENCE [LARGE SCALE GENOMIC DNA]</scope>
    <source>
        <strain evidence="2 3">SG-1</strain>
    </source>
</reference>
<dbReference type="SUPFAM" id="SSF55729">
    <property type="entry name" value="Acyl-CoA N-acyltransferases (Nat)"/>
    <property type="match status" value="1"/>
</dbReference>
<dbReference type="AlphaFoldDB" id="A0A1U9K8M3"/>
<feature type="domain" description="N-acetyltransferase" evidence="1">
    <location>
        <begin position="3"/>
        <end position="143"/>
    </location>
</feature>
<dbReference type="RefSeq" id="WP_077720248.1">
    <property type="nucleotide sequence ID" value="NZ_CP019699.1"/>
</dbReference>
<dbReference type="InterPro" id="IPR000182">
    <property type="entry name" value="GNAT_dom"/>
</dbReference>
<gene>
    <name evidence="2" type="ORF">B0W44_12040</name>
</gene>
<protein>
    <recommendedName>
        <fullName evidence="1">N-acetyltransferase domain-containing protein</fullName>
    </recommendedName>
</protein>
<evidence type="ECO:0000313" key="3">
    <source>
        <dbReference type="Proteomes" id="UP000188603"/>
    </source>
</evidence>